<evidence type="ECO:0000313" key="3">
    <source>
        <dbReference type="Proteomes" id="UP000269301"/>
    </source>
</evidence>
<dbReference type="AlphaFoldDB" id="A0A494ZSI4"/>
<dbReference type="Proteomes" id="UP000269301">
    <property type="component" value="Unassembled WGS sequence"/>
</dbReference>
<feature type="transmembrane region" description="Helical" evidence="1">
    <location>
        <begin position="110"/>
        <end position="131"/>
    </location>
</feature>
<dbReference type="OrthoDB" id="2705958at2"/>
<sequence length="210" mass="24914">MNVKEQRFYKELDKEIGKHLEKQEIMTEYELHIYELIKERSNGEEQLYEELVERLGTPKEIAAIWRDETAATPKKMQWLFVFCNILIFMGGGLLTVSYNVFHWDWTEHLWTALTNSAFLIMLVYTFFWGLLGYEIGKEFGQKGHKHLKKTFLISIIPNLLLMYLTVFKLIPYDWFQPLLNVPFIIVCIVFTALLYPVCLIGYRWGRKSSV</sequence>
<evidence type="ECO:0000313" key="2">
    <source>
        <dbReference type="EMBL" id="RKQ28792.1"/>
    </source>
</evidence>
<evidence type="ECO:0008006" key="4">
    <source>
        <dbReference type="Google" id="ProtNLM"/>
    </source>
</evidence>
<feature type="transmembrane region" description="Helical" evidence="1">
    <location>
        <begin position="151"/>
        <end position="170"/>
    </location>
</feature>
<reference evidence="2 3" key="1">
    <citation type="journal article" date="2016" name="Int. J. Syst. Evol. Microbiol.">
        <title>Oceanobacillus halophilus sp. nov., a novel moderately halophilic bacterium from a hypersaline lake.</title>
        <authorList>
            <person name="Amoozegar M.A."/>
            <person name="Bagheri M."/>
            <person name="Makhdoumi A."/>
            <person name="Nikou M.M."/>
            <person name="Fazeli S.A.S."/>
            <person name="Schumann P."/>
            <person name="Sproer C."/>
            <person name="Sanchez-Porro C."/>
            <person name="Ventosa A."/>
        </authorList>
    </citation>
    <scope>NUCLEOTIDE SEQUENCE [LARGE SCALE GENOMIC DNA]</scope>
    <source>
        <strain evidence="2 3">DSM 23996</strain>
    </source>
</reference>
<feature type="transmembrane region" description="Helical" evidence="1">
    <location>
        <begin position="78"/>
        <end position="98"/>
    </location>
</feature>
<keyword evidence="1" id="KW-0812">Transmembrane</keyword>
<evidence type="ECO:0000256" key="1">
    <source>
        <dbReference type="SAM" id="Phobius"/>
    </source>
</evidence>
<accession>A0A494ZSI4</accession>
<keyword evidence="1" id="KW-1133">Transmembrane helix</keyword>
<organism evidence="2 3">
    <name type="scientific">Oceanobacillus halophilus</name>
    <dbReference type="NCBI Taxonomy" id="930130"/>
    <lineage>
        <taxon>Bacteria</taxon>
        <taxon>Bacillati</taxon>
        <taxon>Bacillota</taxon>
        <taxon>Bacilli</taxon>
        <taxon>Bacillales</taxon>
        <taxon>Bacillaceae</taxon>
        <taxon>Oceanobacillus</taxon>
    </lineage>
</organism>
<keyword evidence="3" id="KW-1185">Reference proteome</keyword>
<keyword evidence="1" id="KW-0472">Membrane</keyword>
<gene>
    <name evidence="2" type="ORF">D8M06_18350</name>
</gene>
<feature type="transmembrane region" description="Helical" evidence="1">
    <location>
        <begin position="182"/>
        <end position="202"/>
    </location>
</feature>
<comment type="caution">
    <text evidence="2">The sequence shown here is derived from an EMBL/GenBank/DDBJ whole genome shotgun (WGS) entry which is preliminary data.</text>
</comment>
<dbReference type="EMBL" id="RBZP01000027">
    <property type="protein sequence ID" value="RKQ28792.1"/>
    <property type="molecule type" value="Genomic_DNA"/>
</dbReference>
<dbReference type="RefSeq" id="WP_121206034.1">
    <property type="nucleotide sequence ID" value="NZ_RBZP01000027.1"/>
</dbReference>
<name>A0A494ZSI4_9BACI</name>
<protein>
    <recommendedName>
        <fullName evidence="4">DUF1129 family protein</fullName>
    </recommendedName>
</protein>
<dbReference type="Pfam" id="PF22564">
    <property type="entry name" value="HAAS"/>
    <property type="match status" value="1"/>
</dbReference>
<proteinExistence type="predicted"/>